<comment type="caution">
    <text evidence="1">The sequence shown here is derived from an EMBL/GenBank/DDBJ whole genome shotgun (WGS) entry which is preliminary data.</text>
</comment>
<proteinExistence type="predicted"/>
<evidence type="ECO:0000313" key="2">
    <source>
        <dbReference type="Proteomes" id="UP001567350"/>
    </source>
</evidence>
<name>A0ABV4IIK1_9BURK</name>
<dbReference type="RefSeq" id="WP_370894198.1">
    <property type="nucleotide sequence ID" value="NZ_JBGJLR010000032.1"/>
</dbReference>
<dbReference type="Proteomes" id="UP001567350">
    <property type="component" value="Unassembled WGS sequence"/>
</dbReference>
<reference evidence="1 2" key="1">
    <citation type="submission" date="2024-08" db="EMBL/GenBank/DDBJ databases">
        <authorList>
            <person name="Feng Z."/>
            <person name="Ronholm J."/>
        </authorList>
    </citation>
    <scope>NUCLEOTIDE SEQUENCE [LARGE SCALE GENOMIC DNA]</scope>
    <source>
        <strain evidence="1 2">4-AB0-8</strain>
    </source>
</reference>
<keyword evidence="2" id="KW-1185">Reference proteome</keyword>
<sequence length="255" mass="28723">MLKKIFALLFLISNAHSFEANIKIFSETSKNTNKIYIQSNLPTGTILDVILNDPEDYGGNGNFQQKKVIVDSTGYAPLTPFRAYQNKIPEGIYFISIVASWNQDQPIEVNDVFGYFGSNLTGSLVMKSGPIKSIHYKEFLIVSKESIIFKKSLPLKTVTSKEILDGYFSGKQINQESFNISGILTDLIRNKYGDLFAVVVEPNTNELFLLSGDYNFEKQLTSVIIGYDFMFTCKLQGVGKPAISLRECRFNRSEK</sequence>
<organism evidence="1 2">
    <name type="scientific">Comamonas jiangduensis</name>
    <dbReference type="NCBI Taxonomy" id="1194168"/>
    <lineage>
        <taxon>Bacteria</taxon>
        <taxon>Pseudomonadati</taxon>
        <taxon>Pseudomonadota</taxon>
        <taxon>Betaproteobacteria</taxon>
        <taxon>Burkholderiales</taxon>
        <taxon>Comamonadaceae</taxon>
        <taxon>Comamonas</taxon>
    </lineage>
</organism>
<accession>A0ABV4IIK1</accession>
<evidence type="ECO:0000313" key="1">
    <source>
        <dbReference type="EMBL" id="MEZ2740996.1"/>
    </source>
</evidence>
<protein>
    <submittedName>
        <fullName evidence="1">Uncharacterized protein</fullName>
    </submittedName>
</protein>
<dbReference type="EMBL" id="JBGJLR010000032">
    <property type="protein sequence ID" value="MEZ2740996.1"/>
    <property type="molecule type" value="Genomic_DNA"/>
</dbReference>
<gene>
    <name evidence="1" type="ORF">ACBP88_16395</name>
</gene>